<feature type="compositionally biased region" description="Polar residues" evidence="2">
    <location>
        <begin position="1017"/>
        <end position="1027"/>
    </location>
</feature>
<feature type="region of interest" description="Disordered" evidence="2">
    <location>
        <begin position="250"/>
        <end position="291"/>
    </location>
</feature>
<dbReference type="Proteomes" id="UP001344447">
    <property type="component" value="Unassembled WGS sequence"/>
</dbReference>
<dbReference type="GO" id="GO:0005829">
    <property type="term" value="C:cytosol"/>
    <property type="evidence" value="ECO:0007669"/>
    <property type="project" value="TreeGrafter"/>
</dbReference>
<feature type="transmembrane region" description="Helical" evidence="3">
    <location>
        <begin position="568"/>
        <end position="587"/>
    </location>
</feature>
<comment type="caution">
    <text evidence="5">The sequence shown here is derived from an EMBL/GenBank/DDBJ whole genome shotgun (WGS) entry which is preliminary data.</text>
</comment>
<evidence type="ECO:0000256" key="2">
    <source>
        <dbReference type="SAM" id="MobiDB-lite"/>
    </source>
</evidence>
<keyword evidence="1" id="KW-0443">Lipid metabolism</keyword>
<dbReference type="SUPFAM" id="SSF51045">
    <property type="entry name" value="WW domain"/>
    <property type="match status" value="1"/>
</dbReference>
<feature type="region of interest" description="Disordered" evidence="2">
    <location>
        <begin position="201"/>
        <end position="234"/>
    </location>
</feature>
<feature type="transmembrane region" description="Helical" evidence="3">
    <location>
        <begin position="608"/>
        <end position="631"/>
    </location>
</feature>
<dbReference type="PANTHER" id="PTHR10728">
    <property type="entry name" value="CYTOSOLIC PHOSPHOLIPASE A2"/>
    <property type="match status" value="1"/>
</dbReference>
<organism evidence="5 6">
    <name type="scientific">Dictyostelium firmibasis</name>
    <dbReference type="NCBI Taxonomy" id="79012"/>
    <lineage>
        <taxon>Eukaryota</taxon>
        <taxon>Amoebozoa</taxon>
        <taxon>Evosea</taxon>
        <taxon>Eumycetozoa</taxon>
        <taxon>Dictyostelia</taxon>
        <taxon>Dictyosteliales</taxon>
        <taxon>Dictyosteliaceae</taxon>
        <taxon>Dictyostelium</taxon>
    </lineage>
</organism>
<keyword evidence="3" id="KW-0812">Transmembrane</keyword>
<evidence type="ECO:0000313" key="6">
    <source>
        <dbReference type="Proteomes" id="UP001344447"/>
    </source>
</evidence>
<dbReference type="InterPro" id="IPR001202">
    <property type="entry name" value="WW_dom"/>
</dbReference>
<feature type="transmembrane region" description="Helical" evidence="3">
    <location>
        <begin position="30"/>
        <end position="50"/>
    </location>
</feature>
<name>A0AAN7YW33_9MYCE</name>
<keyword evidence="3" id="KW-1133">Transmembrane helix</keyword>
<proteinExistence type="predicted"/>
<dbReference type="InterPro" id="IPR016035">
    <property type="entry name" value="Acyl_Trfase/lysoPLipase"/>
</dbReference>
<dbReference type="Pfam" id="PF01734">
    <property type="entry name" value="Patatin"/>
    <property type="match status" value="1"/>
</dbReference>
<dbReference type="GO" id="GO:0004623">
    <property type="term" value="F:phospholipase A2 activity"/>
    <property type="evidence" value="ECO:0007669"/>
    <property type="project" value="TreeGrafter"/>
</dbReference>
<dbReference type="Gene3D" id="2.20.70.10">
    <property type="match status" value="1"/>
</dbReference>
<reference evidence="5 6" key="1">
    <citation type="submission" date="2023-11" db="EMBL/GenBank/DDBJ databases">
        <title>Dfirmibasis_genome.</title>
        <authorList>
            <person name="Edelbroek B."/>
            <person name="Kjellin J."/>
            <person name="Jerlstrom-Hultqvist J."/>
            <person name="Soderbom F."/>
        </authorList>
    </citation>
    <scope>NUCLEOTIDE SEQUENCE [LARGE SCALE GENOMIC DNA]</scope>
    <source>
        <strain evidence="5 6">TNS-C-14</strain>
    </source>
</reference>
<accession>A0AAN7YW33</accession>
<sequence>MINEFIRVNGKNGQLFITIGKFISLQVQPWMAMMIGVFLIIAVFRVYEYISTGEWRNRNNPNLKRRKDSIGDPLLMIRQMINTKPKRFNDIFPEELKELAKRRVNVLKEKDPFKISKLFPAYALLNSSKSSFRKSNLANSTSSTPPLANKKSKKSQVVFHTPQPLNTSSIINEPSPLFLSPNNIGSDNDTIATISSNEIKELNNTNPNNNVNPQIKNNNNNNNNNNSGGSGDFNKLNYNATQFKINSSVGIGNVNNIPETYDDGNSNKKEDGVDEKVNKDELLPSPQSLRSTWNGASNINLSTAGGSSGGVTTLNELPFIEDYTDEEDEILDSASTLSGISKKSDVTNTTTTSSSTAGTTVTSSTSTSYSTMHNIGYNQKVTPSVSFGLVGLALSGGGIRSATFNLGLLQALSKHKLFKKIDYLSTVSGGGFIGSCLISLLSEGTYTTEWNNFPFHYGRGLKEGTPLTHLRNSANYLANGIFEFLLFPVLILRGIVLNLISIFPFVWALLLFERYVPVQFGEGYHVSLRIGWNLLIHIIIFPIISRPKVTIPVLVGFIFFYYGELSKYFSKISNIDLGISIILHLYLNFPMLFKKEGSKVWYDRSFGWLFIVLIAGAFVESLPLIEVVYTYYFGGSSSTSFRVYPLISLFALILADSLAFTLLTNPKLSPWKRLVFHIIVSVIGPILLILTYLELSVWLDSSSPLFGVGNGMCFFISLLSFFSLDINETSMHKYYRDRLSKAYMFSIKNGRFRPYGGEKISRLNRRSVAPYLLVNTTLNSVSNSDGLELPNSRGSDFFIFSQHYCGSESSGYRSTEQMERLDRRLDLATAVSISGAAVGTKMGTATIPTLVMSLGILNIRLGYWLPNPLGIFLSHPILGRVFYGGFACYHLVKEFGWTPMTSKDWCINLSDGGHIENLGAYELIKRRCKFIIISDSEADPDMTFPSMAQLMRLVRIDFGINIQINLDDIRRSPTTGYSKKHWTVGKIIYQKKKSGFSHDTQYSYHHGDGGDSGKGGVSSNNYGNNDASGKGGGVGGKGGNNSFENDPPSGEVGYILYIKSSLTGDEDEIIKEYQSQHPSFPHESTTDQFFTEAQFESYRSLGYHIGGSSLFGPKYNRLFDGENLQDFFEKIYLSCNGELPHGWKEKTDPVGTKYFVQEEHNKQTFMDPRINKKV</sequence>
<evidence type="ECO:0000256" key="1">
    <source>
        <dbReference type="ARBA" id="ARBA00023098"/>
    </source>
</evidence>
<feature type="compositionally biased region" description="Polar residues" evidence="2">
    <location>
        <begin position="133"/>
        <end position="146"/>
    </location>
</feature>
<dbReference type="GO" id="GO:0046475">
    <property type="term" value="P:glycerophospholipid catabolic process"/>
    <property type="evidence" value="ECO:0007669"/>
    <property type="project" value="TreeGrafter"/>
</dbReference>
<protein>
    <recommendedName>
        <fullName evidence="4">WW domain-containing protein</fullName>
    </recommendedName>
</protein>
<gene>
    <name evidence="5" type="ORF">RB653_003749</name>
</gene>
<feature type="compositionally biased region" description="Gly residues" evidence="2">
    <location>
        <begin position="1029"/>
        <end position="1039"/>
    </location>
</feature>
<feature type="compositionally biased region" description="Basic and acidic residues" evidence="2">
    <location>
        <begin position="265"/>
        <end position="282"/>
    </location>
</feature>
<dbReference type="InterPro" id="IPR036020">
    <property type="entry name" value="WW_dom_sf"/>
</dbReference>
<dbReference type="InterPro" id="IPR002641">
    <property type="entry name" value="PNPLA_dom"/>
</dbReference>
<feature type="domain" description="WW" evidence="4">
    <location>
        <begin position="1137"/>
        <end position="1170"/>
    </location>
</feature>
<feature type="region of interest" description="Disordered" evidence="2">
    <location>
        <begin position="133"/>
        <end position="157"/>
    </location>
</feature>
<feature type="transmembrane region" description="Helical" evidence="3">
    <location>
        <begin position="485"/>
        <end position="512"/>
    </location>
</feature>
<evidence type="ECO:0000313" key="5">
    <source>
        <dbReference type="EMBL" id="KAK5582166.1"/>
    </source>
</evidence>
<keyword evidence="6" id="KW-1185">Reference proteome</keyword>
<feature type="transmembrane region" description="Helical" evidence="3">
    <location>
        <begin position="532"/>
        <end position="562"/>
    </location>
</feature>
<dbReference type="AlphaFoldDB" id="A0AAN7YW33"/>
<feature type="transmembrane region" description="Helical" evidence="3">
    <location>
        <begin position="423"/>
        <end position="442"/>
    </location>
</feature>
<dbReference type="PANTHER" id="PTHR10728:SF40">
    <property type="entry name" value="PATATIN FAMILY PROTEIN"/>
    <property type="match status" value="1"/>
</dbReference>
<feature type="transmembrane region" description="Helical" evidence="3">
    <location>
        <begin position="674"/>
        <end position="693"/>
    </location>
</feature>
<dbReference type="PROSITE" id="PS50020">
    <property type="entry name" value="WW_DOMAIN_2"/>
    <property type="match status" value="1"/>
</dbReference>
<feature type="region of interest" description="Disordered" evidence="2">
    <location>
        <begin position="341"/>
        <end position="365"/>
    </location>
</feature>
<feature type="compositionally biased region" description="Low complexity" evidence="2">
    <location>
        <begin position="203"/>
        <end position="226"/>
    </location>
</feature>
<dbReference type="SUPFAM" id="SSF52151">
    <property type="entry name" value="FabD/lysophospholipase-like"/>
    <property type="match status" value="1"/>
</dbReference>
<dbReference type="EMBL" id="JAVFKY010000001">
    <property type="protein sequence ID" value="KAK5582166.1"/>
    <property type="molecule type" value="Genomic_DNA"/>
</dbReference>
<keyword evidence="3" id="KW-0472">Membrane</keyword>
<feature type="transmembrane region" description="Helical" evidence="3">
    <location>
        <begin position="705"/>
        <end position="726"/>
    </location>
</feature>
<dbReference type="Gene3D" id="3.40.1090.10">
    <property type="entry name" value="Cytosolic phospholipase A2 catalytic domain"/>
    <property type="match status" value="1"/>
</dbReference>
<feature type="transmembrane region" description="Helical" evidence="3">
    <location>
        <begin position="643"/>
        <end position="662"/>
    </location>
</feature>
<evidence type="ECO:0000256" key="3">
    <source>
        <dbReference type="SAM" id="Phobius"/>
    </source>
</evidence>
<feature type="compositionally biased region" description="Low complexity" evidence="2">
    <location>
        <begin position="347"/>
        <end position="365"/>
    </location>
</feature>
<feature type="region of interest" description="Disordered" evidence="2">
    <location>
        <begin position="1000"/>
        <end position="1047"/>
    </location>
</feature>
<evidence type="ECO:0000259" key="4">
    <source>
        <dbReference type="PROSITE" id="PS50020"/>
    </source>
</evidence>